<accession>A0A1B7LY23</accession>
<dbReference type="InterPro" id="IPR018090">
    <property type="entry name" value="Pyrmidine_PPas_bac/euk"/>
</dbReference>
<keyword evidence="3" id="KW-0328">Glycosyltransferase</keyword>
<feature type="domain" description="Pyrimidine nucleoside phosphorylase C-terminal" evidence="5">
    <location>
        <begin position="334"/>
        <end position="408"/>
    </location>
</feature>
<dbReference type="InterPro" id="IPR000053">
    <property type="entry name" value="Thymidine/pyrmidine_PPase"/>
</dbReference>
<evidence type="ECO:0000313" key="7">
    <source>
        <dbReference type="Proteomes" id="UP000078292"/>
    </source>
</evidence>
<dbReference type="EMBL" id="LXEY01000020">
    <property type="protein sequence ID" value="OAV60196.1"/>
    <property type="molecule type" value="Genomic_DNA"/>
</dbReference>
<dbReference type="NCBIfam" id="TIGR02644">
    <property type="entry name" value="Y_phosphoryl"/>
    <property type="match status" value="1"/>
</dbReference>
<dbReference type="PANTHER" id="PTHR10515">
    <property type="entry name" value="THYMIDINE PHOSPHORYLASE"/>
    <property type="match status" value="1"/>
</dbReference>
<dbReference type="SUPFAM" id="SSF52418">
    <property type="entry name" value="Nucleoside phosphorylase/phosphoribosyltransferase catalytic domain"/>
    <property type="match status" value="1"/>
</dbReference>
<dbReference type="GO" id="GO:0006206">
    <property type="term" value="P:pyrimidine nucleobase metabolic process"/>
    <property type="evidence" value="ECO:0007669"/>
    <property type="project" value="InterPro"/>
</dbReference>
<comment type="similarity">
    <text evidence="1">Belongs to the thymidine/pyrimidine-nucleoside phosphorylase family.</text>
</comment>
<keyword evidence="7" id="KW-1185">Reference proteome</keyword>
<evidence type="ECO:0000313" key="6">
    <source>
        <dbReference type="EMBL" id="OAV60196.1"/>
    </source>
</evidence>
<dbReference type="InterPro" id="IPR017459">
    <property type="entry name" value="Glycosyl_Trfase_fam3_N_dom"/>
</dbReference>
<dbReference type="Gene3D" id="1.20.970.10">
    <property type="entry name" value="Transferase, Pyrimidine Nucleoside Phosphorylase, Chain C"/>
    <property type="match status" value="1"/>
</dbReference>
<dbReference type="GO" id="GO:0005829">
    <property type="term" value="C:cytosol"/>
    <property type="evidence" value="ECO:0007669"/>
    <property type="project" value="TreeGrafter"/>
</dbReference>
<reference evidence="6 7" key="1">
    <citation type="submission" date="2016-04" db="EMBL/GenBank/DDBJ databases">
        <title>First whole genome shotgun sequence of the bacterium Enteractinococcus sp. strain UASWS1574.</title>
        <authorList>
            <person name="Crovadore J."/>
            <person name="Chablais R."/>
            <person name="Lefort F."/>
        </authorList>
    </citation>
    <scope>NUCLEOTIDE SEQUENCE [LARGE SCALE GENOMIC DNA]</scope>
    <source>
        <strain evidence="6 7">UASWS1574</strain>
    </source>
</reference>
<dbReference type="NCBIfam" id="NF004490">
    <property type="entry name" value="PRK05820.1"/>
    <property type="match status" value="1"/>
</dbReference>
<comment type="subunit">
    <text evidence="2">Homodimer.</text>
</comment>
<dbReference type="Pfam" id="PF02885">
    <property type="entry name" value="Glycos_trans_3N"/>
    <property type="match status" value="1"/>
</dbReference>
<dbReference type="InterPro" id="IPR013102">
    <property type="entry name" value="PYNP_C"/>
</dbReference>
<dbReference type="InterPro" id="IPR036566">
    <property type="entry name" value="PYNP-like_C_sf"/>
</dbReference>
<dbReference type="OrthoDB" id="9763887at2"/>
<evidence type="ECO:0000259" key="5">
    <source>
        <dbReference type="SMART" id="SM00941"/>
    </source>
</evidence>
<dbReference type="SUPFAM" id="SSF47648">
    <property type="entry name" value="Nucleoside phosphorylase/phosphoribosyltransferase N-terminal domain"/>
    <property type="match status" value="1"/>
</dbReference>
<name>A0A1B7LY23_9MICC</name>
<dbReference type="InterPro" id="IPR017872">
    <property type="entry name" value="Pyrmidine_PPase_CS"/>
</dbReference>
<protein>
    <submittedName>
        <fullName evidence="6">Thymidine phosphorylase</fullName>
    </submittedName>
</protein>
<dbReference type="PANTHER" id="PTHR10515:SF0">
    <property type="entry name" value="THYMIDINE PHOSPHORYLASE"/>
    <property type="match status" value="1"/>
</dbReference>
<dbReference type="SMART" id="SM00941">
    <property type="entry name" value="PYNP_C"/>
    <property type="match status" value="1"/>
</dbReference>
<evidence type="ECO:0000256" key="2">
    <source>
        <dbReference type="ARBA" id="ARBA00011738"/>
    </source>
</evidence>
<evidence type="ECO:0000256" key="4">
    <source>
        <dbReference type="ARBA" id="ARBA00022679"/>
    </source>
</evidence>
<evidence type="ECO:0000256" key="1">
    <source>
        <dbReference type="ARBA" id="ARBA00006915"/>
    </source>
</evidence>
<dbReference type="STRING" id="1837282.A6F49_12460"/>
<dbReference type="Gene3D" id="3.40.1030.10">
    <property type="entry name" value="Nucleoside phosphorylase/phosphoribosyltransferase catalytic domain"/>
    <property type="match status" value="1"/>
</dbReference>
<dbReference type="SUPFAM" id="SSF54680">
    <property type="entry name" value="Pyrimidine nucleoside phosphorylase C-terminal domain"/>
    <property type="match status" value="1"/>
</dbReference>
<dbReference type="RefSeq" id="WP_043057457.1">
    <property type="nucleotide sequence ID" value="NZ_LXEY01000020.1"/>
</dbReference>
<dbReference type="Pfam" id="PF07831">
    <property type="entry name" value="PYNP_C"/>
    <property type="match status" value="1"/>
</dbReference>
<dbReference type="AlphaFoldDB" id="A0A1B7LY23"/>
<dbReference type="FunFam" id="3.40.1030.10:FF:000003">
    <property type="entry name" value="Pyrimidine-nucleoside phosphorylase"/>
    <property type="match status" value="1"/>
</dbReference>
<dbReference type="Pfam" id="PF00591">
    <property type="entry name" value="Glycos_transf_3"/>
    <property type="match status" value="1"/>
</dbReference>
<dbReference type="GO" id="GO:0004645">
    <property type="term" value="F:1,4-alpha-oligoglucan phosphorylase activity"/>
    <property type="evidence" value="ECO:0007669"/>
    <property type="project" value="InterPro"/>
</dbReference>
<dbReference type="Gene3D" id="3.90.1170.30">
    <property type="entry name" value="Pyrimidine nucleoside phosphorylase-like, C-terminal domain"/>
    <property type="match status" value="1"/>
</dbReference>
<dbReference type="Proteomes" id="UP000078292">
    <property type="component" value="Unassembled WGS sequence"/>
</dbReference>
<dbReference type="InterPro" id="IPR035902">
    <property type="entry name" value="Nuc_phospho_transferase"/>
</dbReference>
<dbReference type="InterPro" id="IPR036320">
    <property type="entry name" value="Glycosyl_Trfase_fam3_N_dom_sf"/>
</dbReference>
<gene>
    <name evidence="6" type="ORF">A6F49_12460</name>
</gene>
<comment type="caution">
    <text evidence="6">The sequence shown here is derived from an EMBL/GenBank/DDBJ whole genome shotgun (WGS) entry which is preliminary data.</text>
</comment>
<organism evidence="6 7">
    <name type="scientific">Enteractinococcus helveticum</name>
    <dbReference type="NCBI Taxonomy" id="1837282"/>
    <lineage>
        <taxon>Bacteria</taxon>
        <taxon>Bacillati</taxon>
        <taxon>Actinomycetota</taxon>
        <taxon>Actinomycetes</taxon>
        <taxon>Micrococcales</taxon>
        <taxon>Micrococcaceae</taxon>
    </lineage>
</organism>
<dbReference type="PIRSF" id="PIRSF000478">
    <property type="entry name" value="TP_PyNP"/>
    <property type="match status" value="1"/>
</dbReference>
<dbReference type="GO" id="GO:0006213">
    <property type="term" value="P:pyrimidine nucleoside metabolic process"/>
    <property type="evidence" value="ECO:0007669"/>
    <property type="project" value="InterPro"/>
</dbReference>
<proteinExistence type="inferred from homology"/>
<sequence>MFTAVDIITTKRNGHALTSEQITWMVNAYTAGEVSDEQFAALAMAIYFQGLNDNEIFALTTAMLNSGVTLNFSDLGKPTADKHSTGGVGDKITLPLTPLVASFGVAVPQLSGRGLGHTGGTLDKLESIPGFTVDLTEAHIRNQLRTVGGVICAATGQLAPADKKIYALRDVTATVDSMPLIASSIMSKKLAEGTDTLVLDVKTGTGAFMQDQDAARQLAEKMVWLGKEYGVATTAVLTRMDTPLGSTVGNAIEVEETLEVLAGGGPDDVVELTLTLAQHMLAGAGIDADPAEHLANGKAMDAWRAMVAAQFGDPDAPLPTAPHEHTVVAPETGVLTRMDARAVGEAAWRLGAGRQFQGQPVQATAGIRLHAKPGDRITTGQPLMTLYTETEDRIPAAQELLESALEVAETFRTPDLIIDVID</sequence>
<dbReference type="InterPro" id="IPR000312">
    <property type="entry name" value="Glycosyl_Trfase_fam3"/>
</dbReference>
<keyword evidence="4" id="KW-0808">Transferase</keyword>
<dbReference type="PROSITE" id="PS00647">
    <property type="entry name" value="THYMID_PHOSPHORYLASE"/>
    <property type="match status" value="1"/>
</dbReference>
<evidence type="ECO:0000256" key="3">
    <source>
        <dbReference type="ARBA" id="ARBA00022676"/>
    </source>
</evidence>
<dbReference type="GO" id="GO:0009032">
    <property type="term" value="F:thymidine phosphorylase activity"/>
    <property type="evidence" value="ECO:0007669"/>
    <property type="project" value="TreeGrafter"/>
</dbReference>